<dbReference type="Gene3D" id="3.40.50.720">
    <property type="entry name" value="NAD(P)-binding Rossmann-like Domain"/>
    <property type="match status" value="1"/>
</dbReference>
<dbReference type="InterPro" id="IPR050177">
    <property type="entry name" value="Lipid_A_modif_metabolic_enz"/>
</dbReference>
<evidence type="ECO:0000256" key="5">
    <source>
        <dbReference type="ARBA" id="ARBA00012290"/>
    </source>
</evidence>
<comment type="subcellular location">
    <subcellularLocation>
        <location evidence="2">Cytoplasm</location>
    </subcellularLocation>
</comment>
<dbReference type="InterPro" id="IPR021109">
    <property type="entry name" value="Peptidase_aspartic_dom_sf"/>
</dbReference>
<dbReference type="GO" id="GO:0071555">
    <property type="term" value="P:cell wall organization"/>
    <property type="evidence" value="ECO:0007669"/>
    <property type="project" value="UniProtKB-KW"/>
</dbReference>
<feature type="active site" evidence="16">
    <location>
        <position position="314"/>
    </location>
</feature>
<evidence type="ECO:0000256" key="8">
    <source>
        <dbReference type="ARBA" id="ARBA00022750"/>
    </source>
</evidence>
<keyword evidence="9" id="KW-0378">Hydrolase</keyword>
<keyword evidence="7" id="KW-0645">Protease</keyword>
<dbReference type="InterPro" id="IPR032799">
    <property type="entry name" value="TAXi_C"/>
</dbReference>
<comment type="cofactor">
    <cofactor evidence="1">
        <name>NAD(+)</name>
        <dbReference type="ChEBI" id="CHEBI:57540"/>
    </cofactor>
</comment>
<reference evidence="19 20" key="1">
    <citation type="submission" date="2020-09" db="EMBL/GenBank/DDBJ databases">
        <authorList>
            <person name="Ashkenazy H."/>
        </authorList>
    </citation>
    <scope>NUCLEOTIDE SEQUENCE [LARGE SCALE GENOMIC DNA]</scope>
    <source>
        <strain evidence="20">cv. Cdm-0</strain>
    </source>
</reference>
<dbReference type="Pfam" id="PF14543">
    <property type="entry name" value="TAXi_N"/>
    <property type="match status" value="1"/>
</dbReference>
<dbReference type="FunFam" id="2.40.70.10:FF:000020">
    <property type="entry name" value="Aspartic proteinase-like protein 2"/>
    <property type="match status" value="1"/>
</dbReference>
<dbReference type="SUPFAM" id="SSF51735">
    <property type="entry name" value="NAD(P)-binding Rossmann-fold domains"/>
    <property type="match status" value="1"/>
</dbReference>
<keyword evidence="12" id="KW-0456">Lyase</keyword>
<feature type="domain" description="Peptidase A1" evidence="18">
    <location>
        <begin position="80"/>
        <end position="432"/>
    </location>
</feature>
<evidence type="ECO:0000256" key="4">
    <source>
        <dbReference type="ARBA" id="ARBA00007637"/>
    </source>
</evidence>
<name>A0A7G2DP93_ARATH</name>
<dbReference type="Proteomes" id="UP000516314">
    <property type="component" value="Chromosome 1"/>
</dbReference>
<dbReference type="Pfam" id="PF14541">
    <property type="entry name" value="TAXi_C"/>
    <property type="match status" value="1"/>
</dbReference>
<dbReference type="Pfam" id="PF01370">
    <property type="entry name" value="Epimerase"/>
    <property type="match status" value="1"/>
</dbReference>
<comment type="similarity">
    <text evidence="4">Belongs to the NAD(P)-dependent epimerase/dehydratase family.</text>
</comment>
<dbReference type="GO" id="GO:0102765">
    <property type="term" value="F:UDP-D-apiose synthase activity"/>
    <property type="evidence" value="ECO:0007669"/>
    <property type="project" value="UniProtKB-ARBA"/>
</dbReference>
<dbReference type="InterPro" id="IPR032861">
    <property type="entry name" value="TAXi_N"/>
</dbReference>
<accession>A0A7G2DP93</accession>
<dbReference type="InterPro" id="IPR045869">
    <property type="entry name" value="Arna-like_SDR_e"/>
</dbReference>
<dbReference type="EC" id="4.1.1.35" evidence="5"/>
<dbReference type="InterPro" id="IPR001509">
    <property type="entry name" value="Epimerase_deHydtase"/>
</dbReference>
<dbReference type="InterPro" id="IPR034161">
    <property type="entry name" value="Pepsin-like_plant"/>
</dbReference>
<dbReference type="InterPro" id="IPR036291">
    <property type="entry name" value="NAD(P)-bd_dom_sf"/>
</dbReference>
<evidence type="ECO:0000256" key="13">
    <source>
        <dbReference type="ARBA" id="ARBA00023316"/>
    </source>
</evidence>
<keyword evidence="13" id="KW-0961">Cell wall biogenesis/degradation</keyword>
<proteinExistence type="inferred from homology"/>
<feature type="active site" evidence="16">
    <location>
        <position position="98"/>
    </location>
</feature>
<dbReference type="GO" id="GO:0005737">
    <property type="term" value="C:cytoplasm"/>
    <property type="evidence" value="ECO:0007669"/>
    <property type="project" value="UniProtKB-SubCell"/>
</dbReference>
<sequence length="879" mass="96548">MAVDSPAGVIIIAAVLLLAATTLACGSDAVLKLERLIPPNHELGLTELRAFDSARHGRLLQSPVGGVVNFPVDGASDPLYYTKVKLGTPPREFNVQIDTGSDVLWVSCTSCNGCPKTSELQIQLSFFDPGVSSSASLVSCSDRRCYSNFQTESGCSPNNLCSYSFKYGDGSGTSGYYISDFMSFDTVITSTLAINSSAPFVFGCSNLQSGDLQRPRRAVDGIFGLGQGSLSVISQLAVQGLAPRVFSHCLKGDKSGGGIMVLGQIKRPDTVYTPLVPSQPHYNVNLQSIAVNGQILPIDPSVFTIATGDGTIIDTGTTLAYLPDEAYSPFIQAVANAVSQYGRPITYESYQCFEITAGDVDVFPQVSLSFAGGASMVLGPRAYLQIFSSSGSSIWCIGFQRMSHRRITILGDLVLKDKVVVYDLVRQRIGWAEYDCSLEVNVSASRGGRSKDVINTGQWRESVAFSIHSTNYGWTLSVREITRVHRHNQNMANGADRLDLDGKPIKPMTICMIGAGGFIGSHLCEKLMTETPHKVLALDVYNDKIKHLLEPDTVQWAGRIQFHRINIKHDSRLEGLIKMADLTINLAAICTPADYNTRPLDTIYSNFIDALPVVKYCSENNKRLIHFSTCEVYGKTIGSFLPKDHPLRQDPEFYVLKEDISPCIFGSIEKQRWSYACAKQLIERLVYAEGAENGLEFTIVRPFNWIGPRMDFIPGIDGPSEGVPRVLACFSNNLLRREPLKLVDGGESQRTFIYIKDAIEAVLLMIENPERANGHIFNVGNPNNEVTVRQLAEMMTEVYAKVSGETAIESPTIDVSSKEFYGEGYDDSDKRIPDMTIINRQLGWNPKTSLWDLLESTLTYQHTTYAEAIKKATSKPVAS</sequence>
<protein>
    <recommendedName>
        <fullName evidence="5">UDP-glucuronate decarboxylase</fullName>
        <ecNumber evidence="5">4.1.1.35</ecNumber>
    </recommendedName>
</protein>
<evidence type="ECO:0000256" key="15">
    <source>
        <dbReference type="ARBA" id="ARBA00050895"/>
    </source>
</evidence>
<dbReference type="SUPFAM" id="SSF50630">
    <property type="entry name" value="Acid proteases"/>
    <property type="match status" value="1"/>
</dbReference>
<dbReference type="GO" id="GO:0042803">
    <property type="term" value="F:protein homodimerization activity"/>
    <property type="evidence" value="ECO:0007669"/>
    <property type="project" value="UniProtKB-ARBA"/>
</dbReference>
<comment type="catalytic activity">
    <reaction evidence="15">
        <text>UDP-alpha-D-glucuronate + H(+) = UDP-alpha-D-apiose + CO2</text>
        <dbReference type="Rhea" id="RHEA:70523"/>
        <dbReference type="ChEBI" id="CHEBI:15378"/>
        <dbReference type="ChEBI" id="CHEBI:16526"/>
        <dbReference type="ChEBI" id="CHEBI:58052"/>
        <dbReference type="ChEBI" id="CHEBI:73883"/>
    </reaction>
    <physiologicalReaction direction="left-to-right" evidence="15">
        <dbReference type="Rhea" id="RHEA:70524"/>
    </physiologicalReaction>
</comment>
<keyword evidence="8" id="KW-0064">Aspartyl protease</keyword>
<dbReference type="GO" id="GO:0004190">
    <property type="term" value="F:aspartic-type endopeptidase activity"/>
    <property type="evidence" value="ECO:0007669"/>
    <property type="project" value="UniProtKB-KW"/>
</dbReference>
<dbReference type="EMBL" id="LR881466">
    <property type="protein sequence ID" value="CAD5312087.1"/>
    <property type="molecule type" value="Genomic_DNA"/>
</dbReference>
<dbReference type="PANTHER" id="PTHR43245:SF13">
    <property type="entry name" value="UDP-D-APIOSE_UDP-D-XYLOSE SYNTHASE 2"/>
    <property type="match status" value="1"/>
</dbReference>
<comment type="similarity">
    <text evidence="3">Belongs to the peptidase A1 family.</text>
</comment>
<gene>
    <name evidence="19" type="ORF">AT9943_LOCUS658</name>
</gene>
<evidence type="ECO:0000256" key="11">
    <source>
        <dbReference type="ARBA" id="ARBA00023180"/>
    </source>
</evidence>
<dbReference type="InterPro" id="IPR033121">
    <property type="entry name" value="PEPTIDASE_A1"/>
</dbReference>
<dbReference type="Gene3D" id="2.40.70.10">
    <property type="entry name" value="Acid Proteases"/>
    <property type="match status" value="2"/>
</dbReference>
<dbReference type="GO" id="GO:0048040">
    <property type="term" value="F:UDP-glucuronate decarboxylase activity"/>
    <property type="evidence" value="ECO:0007669"/>
    <property type="project" value="UniProtKB-EC"/>
</dbReference>
<evidence type="ECO:0000256" key="9">
    <source>
        <dbReference type="ARBA" id="ARBA00022801"/>
    </source>
</evidence>
<keyword evidence="6" id="KW-0963">Cytoplasm</keyword>
<dbReference type="PRINTS" id="PR00792">
    <property type="entry name" value="PEPSIN"/>
</dbReference>
<dbReference type="CDD" id="cd05476">
    <property type="entry name" value="pepsin_A_like_plant"/>
    <property type="match status" value="1"/>
</dbReference>
<evidence type="ECO:0000256" key="12">
    <source>
        <dbReference type="ARBA" id="ARBA00023239"/>
    </source>
</evidence>
<evidence type="ECO:0000313" key="19">
    <source>
        <dbReference type="EMBL" id="CAD5312087.1"/>
    </source>
</evidence>
<dbReference type="GO" id="GO:0006508">
    <property type="term" value="P:proteolysis"/>
    <property type="evidence" value="ECO:0007669"/>
    <property type="project" value="UniProtKB-KW"/>
</dbReference>
<keyword evidence="10" id="KW-0520">NAD</keyword>
<comment type="catalytic activity">
    <reaction evidence="14">
        <text>UDP-alpha-D-glucuronate + H(+) = UDP-alpha-D-xylose + CO2</text>
        <dbReference type="Rhea" id="RHEA:23916"/>
        <dbReference type="ChEBI" id="CHEBI:15378"/>
        <dbReference type="ChEBI" id="CHEBI:16526"/>
        <dbReference type="ChEBI" id="CHEBI:57632"/>
        <dbReference type="ChEBI" id="CHEBI:58052"/>
        <dbReference type="EC" id="4.1.1.35"/>
    </reaction>
    <physiologicalReaction direction="left-to-right" evidence="14">
        <dbReference type="Rhea" id="RHEA:23917"/>
    </physiologicalReaction>
</comment>
<evidence type="ECO:0000256" key="2">
    <source>
        <dbReference type="ARBA" id="ARBA00004496"/>
    </source>
</evidence>
<dbReference type="PANTHER" id="PTHR43245">
    <property type="entry name" value="BIFUNCTIONAL POLYMYXIN RESISTANCE PROTEIN ARNA"/>
    <property type="match status" value="1"/>
</dbReference>
<dbReference type="GO" id="GO:0033352">
    <property type="term" value="P:UDP-D-apiose biosynthetic process"/>
    <property type="evidence" value="ECO:0007669"/>
    <property type="project" value="UniProtKB-ARBA"/>
</dbReference>
<evidence type="ECO:0000256" key="14">
    <source>
        <dbReference type="ARBA" id="ARBA00049410"/>
    </source>
</evidence>
<evidence type="ECO:0000259" key="18">
    <source>
        <dbReference type="PROSITE" id="PS51767"/>
    </source>
</evidence>
<evidence type="ECO:0000256" key="3">
    <source>
        <dbReference type="ARBA" id="ARBA00007447"/>
    </source>
</evidence>
<evidence type="ECO:0000256" key="16">
    <source>
        <dbReference type="PIRSR" id="PIRSR601461-1"/>
    </source>
</evidence>
<feature type="signal peptide" evidence="17">
    <location>
        <begin position="1"/>
        <end position="26"/>
    </location>
</feature>
<evidence type="ECO:0000313" key="20">
    <source>
        <dbReference type="Proteomes" id="UP000516314"/>
    </source>
</evidence>
<dbReference type="FunFam" id="3.40.50.720:FF:000201">
    <property type="entry name" value="UDP-D-apiose/UDP-D-xylose synthase 2"/>
    <property type="match status" value="1"/>
</dbReference>
<keyword evidence="17" id="KW-0732">Signal</keyword>
<dbReference type="PROSITE" id="PS51767">
    <property type="entry name" value="PEPTIDASE_A1"/>
    <property type="match status" value="1"/>
</dbReference>
<dbReference type="GO" id="GO:0046982">
    <property type="term" value="F:protein heterodimerization activity"/>
    <property type="evidence" value="ECO:0007669"/>
    <property type="project" value="UniProtKB-ARBA"/>
</dbReference>
<evidence type="ECO:0000256" key="6">
    <source>
        <dbReference type="ARBA" id="ARBA00022490"/>
    </source>
</evidence>
<evidence type="ECO:0000256" key="17">
    <source>
        <dbReference type="SAM" id="SignalP"/>
    </source>
</evidence>
<dbReference type="InterPro" id="IPR001461">
    <property type="entry name" value="Aspartic_peptidase_A1"/>
</dbReference>
<organism evidence="19 20">
    <name type="scientific">Arabidopsis thaliana</name>
    <name type="common">Mouse-ear cress</name>
    <dbReference type="NCBI Taxonomy" id="3702"/>
    <lineage>
        <taxon>Eukaryota</taxon>
        <taxon>Viridiplantae</taxon>
        <taxon>Streptophyta</taxon>
        <taxon>Embryophyta</taxon>
        <taxon>Tracheophyta</taxon>
        <taxon>Spermatophyta</taxon>
        <taxon>Magnoliopsida</taxon>
        <taxon>eudicotyledons</taxon>
        <taxon>Gunneridae</taxon>
        <taxon>Pentapetalae</taxon>
        <taxon>rosids</taxon>
        <taxon>malvids</taxon>
        <taxon>Brassicales</taxon>
        <taxon>Brassicaceae</taxon>
        <taxon>Camelineae</taxon>
        <taxon>Arabidopsis</taxon>
    </lineage>
</organism>
<keyword evidence="11" id="KW-0325">Glycoprotein</keyword>
<evidence type="ECO:0000256" key="7">
    <source>
        <dbReference type="ARBA" id="ARBA00022670"/>
    </source>
</evidence>
<dbReference type="AlphaFoldDB" id="A0A7G2DP93"/>
<evidence type="ECO:0000256" key="10">
    <source>
        <dbReference type="ARBA" id="ARBA00023027"/>
    </source>
</evidence>
<dbReference type="FunFam" id="2.40.70.10:FF:000018">
    <property type="entry name" value="Aspartic proteinase-like protein 2"/>
    <property type="match status" value="1"/>
</dbReference>
<evidence type="ECO:0000256" key="1">
    <source>
        <dbReference type="ARBA" id="ARBA00001911"/>
    </source>
</evidence>
<feature type="chain" id="PRO_5028892515" description="UDP-glucuronate decarboxylase" evidence="17">
    <location>
        <begin position="27"/>
        <end position="879"/>
    </location>
</feature>
<dbReference type="CDD" id="cd05257">
    <property type="entry name" value="Arna_like_SDR_e"/>
    <property type="match status" value="1"/>
</dbReference>